<evidence type="ECO:0000313" key="1">
    <source>
        <dbReference type="EMBL" id="GAA5031641.1"/>
    </source>
</evidence>
<gene>
    <name evidence="1" type="ORF">GCM10023335_73230</name>
</gene>
<evidence type="ECO:0000313" key="2">
    <source>
        <dbReference type="Proteomes" id="UP001501759"/>
    </source>
</evidence>
<name>A0ABP9JIX3_9ACTN</name>
<keyword evidence="2" id="KW-1185">Reference proteome</keyword>
<proteinExistence type="predicted"/>
<dbReference type="EMBL" id="BAABKB010000036">
    <property type="protein sequence ID" value="GAA5031641.1"/>
    <property type="molecule type" value="Genomic_DNA"/>
</dbReference>
<comment type="caution">
    <text evidence="1">The sequence shown here is derived from an EMBL/GenBank/DDBJ whole genome shotgun (WGS) entry which is preliminary data.</text>
</comment>
<protein>
    <submittedName>
        <fullName evidence="1">Uncharacterized protein</fullName>
    </submittedName>
</protein>
<reference evidence="2" key="1">
    <citation type="journal article" date="2019" name="Int. J. Syst. Evol. Microbiol.">
        <title>The Global Catalogue of Microorganisms (GCM) 10K type strain sequencing project: providing services to taxonomists for standard genome sequencing and annotation.</title>
        <authorList>
            <consortium name="The Broad Institute Genomics Platform"/>
            <consortium name="The Broad Institute Genome Sequencing Center for Infectious Disease"/>
            <person name="Wu L."/>
            <person name="Ma J."/>
        </authorList>
    </citation>
    <scope>NUCLEOTIDE SEQUENCE [LARGE SCALE GENOMIC DNA]</scope>
    <source>
        <strain evidence="2">JCM 18409</strain>
    </source>
</reference>
<organism evidence="1 2">
    <name type="scientific">Streptomyces siamensis</name>
    <dbReference type="NCBI Taxonomy" id="1274986"/>
    <lineage>
        <taxon>Bacteria</taxon>
        <taxon>Bacillati</taxon>
        <taxon>Actinomycetota</taxon>
        <taxon>Actinomycetes</taxon>
        <taxon>Kitasatosporales</taxon>
        <taxon>Streptomycetaceae</taxon>
        <taxon>Streptomyces</taxon>
    </lineage>
</organism>
<accession>A0ABP9JIX3</accession>
<dbReference type="Proteomes" id="UP001501759">
    <property type="component" value="Unassembled WGS sequence"/>
</dbReference>
<sequence length="92" mass="9988">MPNRDIPHAFMLDLCSRAQFDRPGPDPQRLGQQRCRLLSEPAGTEAAALDERYVEAVEALRKVPPGPIGAGETTACLEAVWHSSTPTTTGPY</sequence>